<comment type="similarity">
    <text evidence="1">Belongs to the glycosyltransferase GT106 family.</text>
</comment>
<keyword evidence="2" id="KW-0328">Glycosyltransferase</keyword>
<keyword evidence="8" id="KW-0472">Membrane</keyword>
<dbReference type="CDD" id="cd11299">
    <property type="entry name" value="O-FucT_plant"/>
    <property type="match status" value="1"/>
</dbReference>
<dbReference type="GO" id="GO:0006004">
    <property type="term" value="P:fucose metabolic process"/>
    <property type="evidence" value="ECO:0007669"/>
    <property type="project" value="UniProtKB-KW"/>
</dbReference>
<organism evidence="9 10">
    <name type="scientific">Thlaspi arvense</name>
    <name type="common">Field penny-cress</name>
    <dbReference type="NCBI Taxonomy" id="13288"/>
    <lineage>
        <taxon>Eukaryota</taxon>
        <taxon>Viridiplantae</taxon>
        <taxon>Streptophyta</taxon>
        <taxon>Embryophyta</taxon>
        <taxon>Tracheophyta</taxon>
        <taxon>Spermatophyta</taxon>
        <taxon>Magnoliopsida</taxon>
        <taxon>eudicotyledons</taxon>
        <taxon>Gunneridae</taxon>
        <taxon>Pentapetalae</taxon>
        <taxon>rosids</taxon>
        <taxon>malvids</taxon>
        <taxon>Brassicales</taxon>
        <taxon>Brassicaceae</taxon>
        <taxon>Thlaspideae</taxon>
        <taxon>Thlaspi</taxon>
    </lineage>
</organism>
<gene>
    <name evidence="9" type="ORF">TAV2_LOCUS22601</name>
</gene>
<keyword evidence="4" id="KW-0294">Fucose metabolism</keyword>
<keyword evidence="3" id="KW-0808">Transferase</keyword>
<evidence type="ECO:0000313" key="9">
    <source>
        <dbReference type="EMBL" id="CAH2075796.1"/>
    </source>
</evidence>
<proteinExistence type="inferred from homology"/>
<dbReference type="PANTHER" id="PTHR31818:SF16">
    <property type="entry name" value="PROTEIN ROOT HAIR SPECIFIC 17"/>
    <property type="match status" value="1"/>
</dbReference>
<protein>
    <recommendedName>
        <fullName evidence="6">O-fucosyltransferase family protein</fullName>
    </recommendedName>
</protein>
<dbReference type="InterPro" id="IPR019378">
    <property type="entry name" value="GDP-Fuc_O-FucTrfase"/>
</dbReference>
<feature type="transmembrane region" description="Helical" evidence="8">
    <location>
        <begin position="37"/>
        <end position="60"/>
    </location>
</feature>
<evidence type="ECO:0000256" key="6">
    <source>
        <dbReference type="ARBA" id="ARBA00030350"/>
    </source>
</evidence>
<dbReference type="EMBL" id="OU466863">
    <property type="protein sequence ID" value="CAH2075796.1"/>
    <property type="molecule type" value="Genomic_DNA"/>
</dbReference>
<dbReference type="Pfam" id="PF10250">
    <property type="entry name" value="O-FucT"/>
    <property type="match status" value="1"/>
</dbReference>
<keyword evidence="5" id="KW-0119">Carbohydrate metabolism</keyword>
<dbReference type="InterPro" id="IPR024709">
    <property type="entry name" value="FucosylTrfase_pln"/>
</dbReference>
<feature type="compositionally biased region" description="Basic and acidic residues" evidence="7">
    <location>
        <begin position="793"/>
        <end position="804"/>
    </location>
</feature>
<evidence type="ECO:0000313" key="10">
    <source>
        <dbReference type="Proteomes" id="UP000836841"/>
    </source>
</evidence>
<evidence type="ECO:0000256" key="8">
    <source>
        <dbReference type="SAM" id="Phobius"/>
    </source>
</evidence>
<reference evidence="9 10" key="1">
    <citation type="submission" date="2022-03" db="EMBL/GenBank/DDBJ databases">
        <authorList>
            <person name="Nunn A."/>
            <person name="Chopra R."/>
            <person name="Nunn A."/>
            <person name="Contreras Garrido A."/>
        </authorList>
    </citation>
    <scope>NUCLEOTIDE SEQUENCE [LARGE SCALE GENOMIC DNA]</scope>
</reference>
<dbReference type="Proteomes" id="UP000836841">
    <property type="component" value="Chromosome 7"/>
</dbReference>
<accession>A0AAU9SXF2</accession>
<keyword evidence="10" id="KW-1185">Reference proteome</keyword>
<feature type="compositionally biased region" description="Basic and acidic residues" evidence="7">
    <location>
        <begin position="810"/>
        <end position="819"/>
    </location>
</feature>
<name>A0AAU9SXF2_THLAR</name>
<sequence length="828" mass="92520">MASKKRDHGAQPDKKKMLIIAGIRHQLLLLLRRRHRLFPLVSAVSGCLLLLFLFSCSFLSPPPVIHPSPLRRNNQVAVEPNADPTTQFLVPEKSGRSDRQLWGSRLSNLYYGCSNATGAFNVLDKTTSQSDRYLMIATSGGLNQQRTGIIDAVVAAYILNATLVIPKLDQKSYWKDTSNFEDIFDVEWFISHLSKDVKIIKELPKEQEPRLVGLQSIRVPRKCTPSCYMERVLPVLNKKHVVQLSKFDYRLSNKLDTELQKLRCRVNYHALRYTESINRMGQILVDRMRNKAKHFVALHLRFEPDMLAFSGCYYGGGQKERLELGAMRRRWKTLHVRKMEHHLITTYTVDIYIYIYIATATLQLCFAMLQVANPDKERQHGRCPLTPEEIGLMLRSLGFGRDVHLYVASGEVYGGGDTLAPLRALFPNLHTKETLTSKKELAPFARFSSRMAALDFVVCDESDAFVTNNNGNMARILAGRRRYLGHKVTIRPNAKKLYRLFTDRHNMTWDDFSSKVRRYQKGFMGEPDEMKAGEGEFHENPTSCICTTSEAKVSERADEHESIWDKSVPDVIVAWITTFLSNVGDLNGGVVGPTSFPVGRKNPLRPDHFAVVASRDHEPELKSSGGNFVSDPDGSVASGHVTPARGTNLSNVDGDHLGLATLVQELNGQVIGLFARFFDPHIHHLPVSVIARNSVVLNVDKALSEKSSVGASKRLSHSPEGSAAEDEIGVVARVKIRDHHGGSFGGAERGVVASDLEASTAAGAVFVDGRHGGGDVTGEETGGHGAISTSSGCKERMDEKERRESKIKRSKGESEYRREQRQRRNKQP</sequence>
<evidence type="ECO:0000256" key="7">
    <source>
        <dbReference type="SAM" id="MobiDB-lite"/>
    </source>
</evidence>
<feature type="region of interest" description="Disordered" evidence="7">
    <location>
        <begin position="771"/>
        <end position="828"/>
    </location>
</feature>
<evidence type="ECO:0000256" key="4">
    <source>
        <dbReference type="ARBA" id="ARBA00023253"/>
    </source>
</evidence>
<evidence type="ECO:0000256" key="3">
    <source>
        <dbReference type="ARBA" id="ARBA00022679"/>
    </source>
</evidence>
<evidence type="ECO:0000256" key="1">
    <source>
        <dbReference type="ARBA" id="ARBA00007737"/>
    </source>
</evidence>
<dbReference type="PANTHER" id="PTHR31818">
    <property type="entry name" value="O-FUCOSYLTRANSFERASE 16"/>
    <property type="match status" value="1"/>
</dbReference>
<evidence type="ECO:0000256" key="2">
    <source>
        <dbReference type="ARBA" id="ARBA00022676"/>
    </source>
</evidence>
<keyword evidence="8" id="KW-1133">Transmembrane helix</keyword>
<dbReference type="GO" id="GO:0016757">
    <property type="term" value="F:glycosyltransferase activity"/>
    <property type="evidence" value="ECO:0007669"/>
    <property type="project" value="UniProtKB-KW"/>
</dbReference>
<dbReference type="AlphaFoldDB" id="A0AAU9SXF2"/>
<evidence type="ECO:0000256" key="5">
    <source>
        <dbReference type="ARBA" id="ARBA00023277"/>
    </source>
</evidence>
<keyword evidence="8" id="KW-0812">Transmembrane</keyword>